<dbReference type="Proteomes" id="UP001597506">
    <property type="component" value="Unassembled WGS sequence"/>
</dbReference>
<dbReference type="RefSeq" id="WP_377933862.1">
    <property type="nucleotide sequence ID" value="NZ_JBHUMF010000015.1"/>
</dbReference>
<protein>
    <submittedName>
        <fullName evidence="1">Uncharacterized protein</fullName>
    </submittedName>
</protein>
<gene>
    <name evidence="1" type="ORF">ACFSUL_06745</name>
</gene>
<proteinExistence type="predicted"/>
<reference evidence="2" key="1">
    <citation type="journal article" date="2019" name="Int. J. Syst. Evol. Microbiol.">
        <title>The Global Catalogue of Microorganisms (GCM) 10K type strain sequencing project: providing services to taxonomists for standard genome sequencing and annotation.</title>
        <authorList>
            <consortium name="The Broad Institute Genomics Platform"/>
            <consortium name="The Broad Institute Genome Sequencing Center for Infectious Disease"/>
            <person name="Wu L."/>
            <person name="Ma J."/>
        </authorList>
    </citation>
    <scope>NUCLEOTIDE SEQUENCE [LARGE SCALE GENOMIC DNA]</scope>
    <source>
        <strain evidence="2">KCTC 3913</strain>
    </source>
</reference>
<dbReference type="EMBL" id="JBHUMF010000015">
    <property type="protein sequence ID" value="MFD2680450.1"/>
    <property type="molecule type" value="Genomic_DNA"/>
</dbReference>
<keyword evidence="2" id="KW-1185">Reference proteome</keyword>
<name>A0ABW5RP44_9BACI</name>
<comment type="caution">
    <text evidence="1">The sequence shown here is derived from an EMBL/GenBank/DDBJ whole genome shotgun (WGS) entry which is preliminary data.</text>
</comment>
<accession>A0ABW5RP44</accession>
<sequence length="111" mass="13043">MNHNGLARGYMAKSLPEEKFLYHVAACVEKQLKYWSEENSLLLILGKNTNELFVSQRESVFHIDIPDWIVKQKKGLDPYSLDRYIWSELIRKGLEIESKSNYIKLILKSLK</sequence>
<evidence type="ECO:0000313" key="2">
    <source>
        <dbReference type="Proteomes" id="UP001597506"/>
    </source>
</evidence>
<evidence type="ECO:0000313" key="1">
    <source>
        <dbReference type="EMBL" id="MFD2680450.1"/>
    </source>
</evidence>
<organism evidence="1 2">
    <name type="scientific">Bacillus seohaeanensis</name>
    <dbReference type="NCBI Taxonomy" id="284580"/>
    <lineage>
        <taxon>Bacteria</taxon>
        <taxon>Bacillati</taxon>
        <taxon>Bacillota</taxon>
        <taxon>Bacilli</taxon>
        <taxon>Bacillales</taxon>
        <taxon>Bacillaceae</taxon>
        <taxon>Bacillus</taxon>
    </lineage>
</organism>